<dbReference type="GO" id="GO:0006310">
    <property type="term" value="P:DNA recombination"/>
    <property type="evidence" value="ECO:0007669"/>
    <property type="project" value="UniProtKB-KW"/>
</dbReference>
<protein>
    <submittedName>
        <fullName evidence="4">Uncharacterized protein LOC100907979</fullName>
    </submittedName>
</protein>
<accession>A0AAJ6QQK4</accession>
<dbReference type="PROSITE" id="PS51898">
    <property type="entry name" value="TYR_RECOMBINASE"/>
    <property type="match status" value="1"/>
</dbReference>
<evidence type="ECO:0000313" key="4">
    <source>
        <dbReference type="RefSeq" id="XP_003740575.1"/>
    </source>
</evidence>
<dbReference type="InterPro" id="IPR013762">
    <property type="entry name" value="Integrase-like_cat_sf"/>
</dbReference>
<dbReference type="RefSeq" id="XP_003740575.1">
    <property type="nucleotide sequence ID" value="XM_003740527.1"/>
</dbReference>
<dbReference type="PANTHER" id="PTHR35617">
    <property type="entry name" value="PHAGE_INTEGRASE DOMAIN-CONTAINING PROTEIN"/>
    <property type="match status" value="1"/>
</dbReference>
<dbReference type="Proteomes" id="UP000694867">
    <property type="component" value="Unplaced"/>
</dbReference>
<dbReference type="GO" id="GO:0003677">
    <property type="term" value="F:DNA binding"/>
    <property type="evidence" value="ECO:0007669"/>
    <property type="project" value="InterPro"/>
</dbReference>
<evidence type="ECO:0000259" key="2">
    <source>
        <dbReference type="PROSITE" id="PS51898"/>
    </source>
</evidence>
<dbReference type="KEGG" id="goe:100907979"/>
<dbReference type="GO" id="GO:0015074">
    <property type="term" value="P:DNA integration"/>
    <property type="evidence" value="ECO:0007669"/>
    <property type="project" value="InterPro"/>
</dbReference>
<name>A0AAJ6QQK4_9ACAR</name>
<dbReference type="SUPFAM" id="SSF56349">
    <property type="entry name" value="DNA breaking-rejoining enzymes"/>
    <property type="match status" value="1"/>
</dbReference>
<gene>
    <name evidence="4" type="primary">LOC100907979</name>
</gene>
<dbReference type="AlphaFoldDB" id="A0AAJ6QQK4"/>
<organism evidence="3 4">
    <name type="scientific">Galendromus occidentalis</name>
    <name type="common">western predatory mite</name>
    <dbReference type="NCBI Taxonomy" id="34638"/>
    <lineage>
        <taxon>Eukaryota</taxon>
        <taxon>Metazoa</taxon>
        <taxon>Ecdysozoa</taxon>
        <taxon>Arthropoda</taxon>
        <taxon>Chelicerata</taxon>
        <taxon>Arachnida</taxon>
        <taxon>Acari</taxon>
        <taxon>Parasitiformes</taxon>
        <taxon>Mesostigmata</taxon>
        <taxon>Gamasina</taxon>
        <taxon>Phytoseioidea</taxon>
        <taxon>Phytoseiidae</taxon>
        <taxon>Typhlodrominae</taxon>
        <taxon>Galendromus</taxon>
    </lineage>
</organism>
<evidence type="ECO:0000256" key="1">
    <source>
        <dbReference type="ARBA" id="ARBA00023172"/>
    </source>
</evidence>
<keyword evidence="1" id="KW-0233">DNA recombination</keyword>
<feature type="domain" description="Tyr recombinase" evidence="2">
    <location>
        <begin position="23"/>
        <end position="198"/>
    </location>
</feature>
<dbReference type="GeneID" id="100907979"/>
<sequence>MGAHPTVCRLMRGVFNVKPPAKPLAPVWDVEQLLSYMDAWGASDSLPLLHAAYRSLLLLLLTSAARISEIADLVYPPSSRQPHEWDLRCPLTALTRYVALTAPHRHPPGPLFLTTRRPFRPASKDTLARWVKSVLSDAGINARVHTAHSTRAASTTAVHLRGVQVPDIMQTAQWTKASTFYNHYYRPSPPSAMSSAVLGSQR</sequence>
<keyword evidence="3" id="KW-1185">Reference proteome</keyword>
<reference evidence="4" key="1">
    <citation type="submission" date="2025-08" db="UniProtKB">
        <authorList>
            <consortium name="RefSeq"/>
        </authorList>
    </citation>
    <scope>IDENTIFICATION</scope>
</reference>
<evidence type="ECO:0000313" key="3">
    <source>
        <dbReference type="Proteomes" id="UP000694867"/>
    </source>
</evidence>
<proteinExistence type="predicted"/>
<dbReference type="InterPro" id="IPR002104">
    <property type="entry name" value="Integrase_catalytic"/>
</dbReference>
<dbReference type="PANTHER" id="PTHR35617:SF3">
    <property type="entry name" value="CORE-BINDING (CB) DOMAIN-CONTAINING PROTEIN"/>
    <property type="match status" value="1"/>
</dbReference>
<dbReference type="InterPro" id="IPR011010">
    <property type="entry name" value="DNA_brk_join_enz"/>
</dbReference>
<dbReference type="Gene3D" id="1.10.443.10">
    <property type="entry name" value="Intergrase catalytic core"/>
    <property type="match status" value="1"/>
</dbReference>